<name>A0A0A9GMY6_ARUDO</name>
<evidence type="ECO:0000256" key="1">
    <source>
        <dbReference type="SAM" id="Phobius"/>
    </source>
</evidence>
<organism evidence="2">
    <name type="scientific">Arundo donax</name>
    <name type="common">Giant reed</name>
    <name type="synonym">Donax arundinaceus</name>
    <dbReference type="NCBI Taxonomy" id="35708"/>
    <lineage>
        <taxon>Eukaryota</taxon>
        <taxon>Viridiplantae</taxon>
        <taxon>Streptophyta</taxon>
        <taxon>Embryophyta</taxon>
        <taxon>Tracheophyta</taxon>
        <taxon>Spermatophyta</taxon>
        <taxon>Magnoliopsida</taxon>
        <taxon>Liliopsida</taxon>
        <taxon>Poales</taxon>
        <taxon>Poaceae</taxon>
        <taxon>PACMAD clade</taxon>
        <taxon>Arundinoideae</taxon>
        <taxon>Arundineae</taxon>
        <taxon>Arundo</taxon>
    </lineage>
</organism>
<dbReference type="AlphaFoldDB" id="A0A0A9GMY6"/>
<keyword evidence="1" id="KW-1133">Transmembrane helix</keyword>
<evidence type="ECO:0000313" key="2">
    <source>
        <dbReference type="EMBL" id="JAE23911.1"/>
    </source>
</evidence>
<sequence>MYQKAVVLLSLYHATICCMTASHFYIVVAPMIEHFFMLSSKSSFNDSRITLAIIEADSWEWSNRSEGAQQV</sequence>
<reference evidence="2" key="1">
    <citation type="submission" date="2014-09" db="EMBL/GenBank/DDBJ databases">
        <authorList>
            <person name="Magalhaes I.L.F."/>
            <person name="Oliveira U."/>
            <person name="Santos F.R."/>
            <person name="Vidigal T.H.D.A."/>
            <person name="Brescovit A.D."/>
            <person name="Santos A.J."/>
        </authorList>
    </citation>
    <scope>NUCLEOTIDE SEQUENCE</scope>
    <source>
        <tissue evidence="2">Shoot tissue taken approximately 20 cm above the soil surface</tissue>
    </source>
</reference>
<reference evidence="2" key="2">
    <citation type="journal article" date="2015" name="Data Brief">
        <title>Shoot transcriptome of the giant reed, Arundo donax.</title>
        <authorList>
            <person name="Barrero R.A."/>
            <person name="Guerrero F.D."/>
            <person name="Moolhuijzen P."/>
            <person name="Goolsby J.A."/>
            <person name="Tidwell J."/>
            <person name="Bellgard S.E."/>
            <person name="Bellgard M.I."/>
        </authorList>
    </citation>
    <scope>NUCLEOTIDE SEQUENCE</scope>
    <source>
        <tissue evidence="2">Shoot tissue taken approximately 20 cm above the soil surface</tissue>
    </source>
</reference>
<accession>A0A0A9GMY6</accession>
<keyword evidence="1" id="KW-0472">Membrane</keyword>
<dbReference type="EMBL" id="GBRH01173985">
    <property type="protein sequence ID" value="JAE23911.1"/>
    <property type="molecule type" value="Transcribed_RNA"/>
</dbReference>
<feature type="transmembrane region" description="Helical" evidence="1">
    <location>
        <begin position="12"/>
        <end position="32"/>
    </location>
</feature>
<protein>
    <submittedName>
        <fullName evidence="2">Uncharacterized protein</fullName>
    </submittedName>
</protein>
<proteinExistence type="predicted"/>
<keyword evidence="1" id="KW-0812">Transmembrane</keyword>